<dbReference type="RefSeq" id="XP_040783662.1">
    <property type="nucleotide sequence ID" value="XM_040929578.1"/>
</dbReference>
<keyword evidence="3" id="KW-1185">Reference proteome</keyword>
<feature type="region of interest" description="Disordered" evidence="1">
    <location>
        <begin position="423"/>
        <end position="476"/>
    </location>
</feature>
<protein>
    <submittedName>
        <fullName evidence="2">Uncharacterized protein</fullName>
    </submittedName>
</protein>
<gene>
    <name evidence="2" type="ORF">K460DRAFT_295607</name>
</gene>
<feature type="compositionally biased region" description="Basic and acidic residues" evidence="1">
    <location>
        <begin position="445"/>
        <end position="457"/>
    </location>
</feature>
<feature type="region of interest" description="Disordered" evidence="1">
    <location>
        <begin position="151"/>
        <end position="236"/>
    </location>
</feature>
<accession>A0A9P4L499</accession>
<dbReference type="Proteomes" id="UP000800039">
    <property type="component" value="Unassembled WGS sequence"/>
</dbReference>
<reference evidence="2" key="1">
    <citation type="submission" date="2020-01" db="EMBL/GenBank/DDBJ databases">
        <authorList>
            <consortium name="DOE Joint Genome Institute"/>
            <person name="Haridas S."/>
            <person name="Albert R."/>
            <person name="Binder M."/>
            <person name="Bloem J."/>
            <person name="Labutti K."/>
            <person name="Salamov A."/>
            <person name="Andreopoulos B."/>
            <person name="Baker S.E."/>
            <person name="Barry K."/>
            <person name="Bills G."/>
            <person name="Bluhm B.H."/>
            <person name="Cannon C."/>
            <person name="Castanera R."/>
            <person name="Culley D.E."/>
            <person name="Daum C."/>
            <person name="Ezra D."/>
            <person name="Gonzalez J.B."/>
            <person name="Henrissat B."/>
            <person name="Kuo A."/>
            <person name="Liang C."/>
            <person name="Lipzen A."/>
            <person name="Lutzoni F."/>
            <person name="Magnuson J."/>
            <person name="Mondo S."/>
            <person name="Nolan M."/>
            <person name="Ohm R."/>
            <person name="Pangilinan J."/>
            <person name="Park H.-J."/>
            <person name="Ramirez L."/>
            <person name="Alfaro M."/>
            <person name="Sun H."/>
            <person name="Tritt A."/>
            <person name="Yoshinaga Y."/>
            <person name="Zwiers L.-H."/>
            <person name="Turgeon B.G."/>
            <person name="Goodwin S.B."/>
            <person name="Spatafora J.W."/>
            <person name="Crous P.W."/>
            <person name="Grigoriev I.V."/>
        </authorList>
    </citation>
    <scope>NUCLEOTIDE SEQUENCE</scope>
    <source>
        <strain evidence="2">CBS 394.84</strain>
    </source>
</reference>
<evidence type="ECO:0000256" key="1">
    <source>
        <dbReference type="SAM" id="MobiDB-lite"/>
    </source>
</evidence>
<feature type="compositionally biased region" description="Polar residues" evidence="1">
    <location>
        <begin position="628"/>
        <end position="640"/>
    </location>
</feature>
<feature type="compositionally biased region" description="Polar residues" evidence="1">
    <location>
        <begin position="79"/>
        <end position="97"/>
    </location>
</feature>
<dbReference type="EMBL" id="ML976619">
    <property type="protein sequence ID" value="KAF1841099.1"/>
    <property type="molecule type" value="Genomic_DNA"/>
</dbReference>
<dbReference type="OrthoDB" id="5419922at2759"/>
<evidence type="ECO:0000313" key="3">
    <source>
        <dbReference type="Proteomes" id="UP000800039"/>
    </source>
</evidence>
<feature type="compositionally biased region" description="Polar residues" evidence="1">
    <location>
        <begin position="214"/>
        <end position="227"/>
    </location>
</feature>
<feature type="compositionally biased region" description="Polar residues" evidence="1">
    <location>
        <begin position="345"/>
        <end position="358"/>
    </location>
</feature>
<dbReference type="AlphaFoldDB" id="A0A9P4L499"/>
<feature type="region of interest" description="Disordered" evidence="1">
    <location>
        <begin position="534"/>
        <end position="556"/>
    </location>
</feature>
<feature type="compositionally biased region" description="Polar residues" evidence="1">
    <location>
        <begin position="427"/>
        <end position="443"/>
    </location>
</feature>
<feature type="compositionally biased region" description="Polar residues" evidence="1">
    <location>
        <begin position="317"/>
        <end position="332"/>
    </location>
</feature>
<proteinExistence type="predicted"/>
<feature type="compositionally biased region" description="Polar residues" evidence="1">
    <location>
        <begin position="106"/>
        <end position="118"/>
    </location>
</feature>
<feature type="region of interest" description="Disordered" evidence="1">
    <location>
        <begin position="625"/>
        <end position="650"/>
    </location>
</feature>
<feature type="compositionally biased region" description="Basic and acidic residues" evidence="1">
    <location>
        <begin position="333"/>
        <end position="342"/>
    </location>
</feature>
<evidence type="ECO:0000313" key="2">
    <source>
        <dbReference type="EMBL" id="KAF1841099.1"/>
    </source>
</evidence>
<organism evidence="2 3">
    <name type="scientific">Cucurbitaria berberidis CBS 394.84</name>
    <dbReference type="NCBI Taxonomy" id="1168544"/>
    <lineage>
        <taxon>Eukaryota</taxon>
        <taxon>Fungi</taxon>
        <taxon>Dikarya</taxon>
        <taxon>Ascomycota</taxon>
        <taxon>Pezizomycotina</taxon>
        <taxon>Dothideomycetes</taxon>
        <taxon>Pleosporomycetidae</taxon>
        <taxon>Pleosporales</taxon>
        <taxon>Pleosporineae</taxon>
        <taxon>Cucurbitariaceae</taxon>
        <taxon>Cucurbitaria</taxon>
    </lineage>
</organism>
<sequence length="719" mass="78975">MPPTLHPHLKRGLDFDNFYVNPEDVMEELPADYQGAKEQAAKRRRVEIIASQYLRGKPPVILSAGLRGPFRNGWKNPWANKSRTVTASSVENSNTLDQRSRRSRRNATQGISTTTARNSRQKEAGAAYKALQSASPEASRAAEDYLNLEAHQRDDSLDEVEVPPATAPLSEGDDVSGSAEVFSTHNERRIQNRSPPTNPFWLRRPGSKRKVAMNQPSNNDTQLSPTRSRSRNGHSQLDELQLALPRAPLHGQGPMTREAVLEECRSSASASMVISSPAKATNPTPNRRNDMPIVIGDPVRPTKDVLKSAANLEDSFRPTSNRLVTPNGQDADSSVREPHNADGDQYSQGTFTTRTSLAGHSKSKTDSAGAETPRATGHQIPQQSSRRSVQEKSQRRALHHDLVASPALGSSVGFIYRKVENSKRNSENAQTSPASIFSFTSSPVIRKDEQSPERTRLTPESGPCAKDTHQTNISDAKGASVLQSGDLEVQAKGNDFQEGQQDPISSRSSRNSAFSTQAAMRLAHIDFQESTFPTMSSDMPQPWTQPQNDSPRPMLPEPSPAMTPLSVFSAHLDKSLAKESVLRGATMNTQDLFAAASPFAFSTAKKRPELPQQSSLRFALLQKHEEQPGTNNTPAKSPTPSAGRRTPLKAKNTTHTSFWSFVTEKASQESLMDRSRRSVGDVELPQLDLNTSLDDFGPSDGLHFTDRFLRDLDDSRISP</sequence>
<feature type="region of interest" description="Disordered" evidence="1">
    <location>
        <begin position="72"/>
        <end position="135"/>
    </location>
</feature>
<feature type="region of interest" description="Disordered" evidence="1">
    <location>
        <begin position="271"/>
        <end position="396"/>
    </location>
</feature>
<name>A0A9P4L499_9PLEO</name>
<dbReference type="GeneID" id="63846830"/>
<comment type="caution">
    <text evidence="2">The sequence shown here is derived from an EMBL/GenBank/DDBJ whole genome shotgun (WGS) entry which is preliminary data.</text>
</comment>
<feature type="compositionally biased region" description="Polar residues" evidence="1">
    <location>
        <begin position="534"/>
        <end position="550"/>
    </location>
</feature>